<dbReference type="Proteomes" id="UP000444960">
    <property type="component" value="Unassembled WGS sequence"/>
</dbReference>
<accession>A0A7I9VEC5</accession>
<evidence type="ECO:0008006" key="3">
    <source>
        <dbReference type="Google" id="ProtNLM"/>
    </source>
</evidence>
<dbReference type="GO" id="GO:0097367">
    <property type="term" value="F:carbohydrate derivative binding"/>
    <property type="evidence" value="ECO:0007669"/>
    <property type="project" value="InterPro"/>
</dbReference>
<evidence type="ECO:0000313" key="1">
    <source>
        <dbReference type="EMBL" id="GEE03709.1"/>
    </source>
</evidence>
<proteinExistence type="predicted"/>
<reference evidence="2" key="1">
    <citation type="submission" date="2019-06" db="EMBL/GenBank/DDBJ databases">
        <title>Gordonia isolated from sludge of a wastewater treatment plant.</title>
        <authorList>
            <person name="Tamura T."/>
            <person name="Aoyama K."/>
            <person name="Kang Y."/>
            <person name="Saito S."/>
            <person name="Akiyama N."/>
            <person name="Yazawa K."/>
            <person name="Gonoi T."/>
            <person name="Mikami Y."/>
        </authorList>
    </citation>
    <scope>NUCLEOTIDE SEQUENCE [LARGE SCALE GENOMIC DNA]</scope>
    <source>
        <strain evidence="2">NBRC 107696</strain>
    </source>
</reference>
<dbReference type="RefSeq" id="WP_161897184.1">
    <property type="nucleotide sequence ID" value="NZ_BJOV01000005.1"/>
</dbReference>
<comment type="caution">
    <text evidence="1">The sequence shown here is derived from an EMBL/GenBank/DDBJ whole genome shotgun (WGS) entry which is preliminary data.</text>
</comment>
<dbReference type="SUPFAM" id="SSF53697">
    <property type="entry name" value="SIS domain"/>
    <property type="match status" value="1"/>
</dbReference>
<organism evidence="1 2">
    <name type="scientific">Gordonia spumicola</name>
    <dbReference type="NCBI Taxonomy" id="589161"/>
    <lineage>
        <taxon>Bacteria</taxon>
        <taxon>Bacillati</taxon>
        <taxon>Actinomycetota</taxon>
        <taxon>Actinomycetes</taxon>
        <taxon>Mycobacteriales</taxon>
        <taxon>Gordoniaceae</taxon>
        <taxon>Gordonia</taxon>
    </lineage>
</organism>
<protein>
    <recommendedName>
        <fullName evidence="3">TobH protein</fullName>
    </recommendedName>
</protein>
<dbReference type="GO" id="GO:1901135">
    <property type="term" value="P:carbohydrate derivative metabolic process"/>
    <property type="evidence" value="ECO:0007669"/>
    <property type="project" value="InterPro"/>
</dbReference>
<keyword evidence="2" id="KW-1185">Reference proteome</keyword>
<gene>
    <name evidence="1" type="ORF">nbrc107696_41550</name>
</gene>
<sequence length="373" mass="38789">MSAHLRDLDDTEDLVAADHDGLLRSAAMSGAHVRAVAHAVAEGALDRLTDLRPRAVVIVTGRSSIADRAARLAVALLASRFDAPVVVAPTLPGWIGPLDVVVVAGDDPGDRTYSDAAHRALRRRAELVAAVPLEGPVADAVGADHVADLSPRLPVDPRFSFVRLVAALVAVCGAFDAVRLHPAPPTLADIADLLDAEAVADHPDHESFHNQAKLLAYRVAGRTVVWAGDTAASTVVAEHVSATMAAVAGAASSSGDEQSALARLRVRVHSAGTATDSIFYDPDFDDAPPAEQARVMLLTTAERSWGAHQRIVGLGDVDVITEQVDAPDSPAGLMRPRVEPDHADAPADLAAHLTVVVRADLAAAYLELAGASA</sequence>
<name>A0A7I9VEC5_9ACTN</name>
<dbReference type="InterPro" id="IPR046348">
    <property type="entry name" value="SIS_dom_sf"/>
</dbReference>
<evidence type="ECO:0000313" key="2">
    <source>
        <dbReference type="Proteomes" id="UP000444960"/>
    </source>
</evidence>
<dbReference type="AlphaFoldDB" id="A0A7I9VEC5"/>
<dbReference type="EMBL" id="BJOV01000005">
    <property type="protein sequence ID" value="GEE03709.1"/>
    <property type="molecule type" value="Genomic_DNA"/>
</dbReference>
<dbReference type="OrthoDB" id="4772742at2"/>